<name>A0A2T1GHL7_9CYAN</name>
<dbReference type="SUPFAM" id="SSF69322">
    <property type="entry name" value="Tricorn protease domain 2"/>
    <property type="match status" value="1"/>
</dbReference>
<comment type="caution">
    <text evidence="3">The sequence shown here is derived from an EMBL/GenBank/DDBJ whole genome shotgun (WGS) entry which is preliminary data.</text>
</comment>
<evidence type="ECO:0000256" key="1">
    <source>
        <dbReference type="ARBA" id="ARBA00022729"/>
    </source>
</evidence>
<gene>
    <name evidence="3" type="ORF">C7B77_09205</name>
</gene>
<dbReference type="RefSeq" id="WP_106303188.1">
    <property type="nucleotide sequence ID" value="NZ_PVWO01000087.1"/>
</dbReference>
<sequence>MSIDGADYQVWQQDLTTTQATYTGIAGRTYEFLALSTDKSGNIEQQVLLRDLSGNDNTGGGGIANGGGNNTPPAITTNPIFTEAQQQLLASVNTTKPSEFLQVIRPFTSSTFVKNIATSEAGIGALALLSLADGTFLASGGANRGDLYAIDKLGTKRLINTLSEPIFDLAQDANGTIWATTGGGALIQIDPQTRQIVKQFGDGITQTLAINPTTGLLYLSSGDGIEIFDPIKETFRHFSNSRVDSLAFANDGSLWGTSWATRGDIFKFNPSTGQAKVIVSLDNPLDSIAFGIKGSKLENILFASSNDGKLFAIDLNTFKSTIIASGGKRGENIEITTDGKIYLSQGSHIDVIKPLLPPQILAVNPLPGSTLILPQSEIRISFDEAMNASNARANATLFANSVVNPNNYTLSGDRLGNINIQSVTYDASAQVAIVKFNTLIPDNYQLKISDRVKSEAGLNLATPYQDNFTVFGDFASVVDLKFSSARADRLNQTISYDVSLENKTERDITLPLLLMLDPQLGVTAKPLDGRQQDGNYLIDLSLTLPDGKLKAGQKITSRTLTIDNPDKIKADFAASIYAIPTGSQSPLINSTPITTAKVGDVYRYQLAATSVNTSTNLGYLLTSAPTGMSIDPTTGLINWLPTATSNADTPISVRVYDAQGVYSEQSYRLNVSGGNHSPLFAGLATVVTGAEGQKLEIKVNASDLDSSQTLQYWANKLPGGATFNPDTHILSWTPSDGSAGTYNGVEFFVSDGIETVSQTVNIIIAATNQAPYLQRPVDRTIREGETVKFKLNTIDPDSPNLTYSSKYLPTGAIFNPNTGEFEWTPDYTQAGDYNVGFTVSDGNNQSFALGAIKVLNVNAAPIFDKLGNWEIQAEKTLSFNALATDPDRPIDGNLTYTVANLPTGATFNAATTEFKWTPSRLDAGTYDITFTVTDDGDGTGEPKTTTTIVPIKVVNFNRLPTATPIANRTLRRGDVVDIPVVFNDADGDSLTLTAAGLTGYNLPDFAIFIDNGNGTGIIRLTPDKNTDAGNYVLNLTATENRPISLGEANSYTTNLVIQIDAPNDAPKLAPIPDSVAVVGEKLEFTIQAKDPNQDNLTFTTSGLPAGATITPSAIYGKATLSWTPTLADIGNYPISITVTDSGNPTPDTPASTPLSNTQTFNLVVRANNTAPLLNIIGNKSIAEESTLTFQLTASDLDGDRLNYTATNMPTGAVLNARTGVFSWQPTAGQAGVYRIEFTTSDGNKTSNETIDLTVNRTNHNPILTQLPLQRGLENDLLKFSLAGSDVDRDTLVYTILSVAKDGVALPIPTGTYLDQNTGRFAWTPNYNQAGEYTFKFAVIDAYGAQDTKDVNVLIDNVNRQPTLSISNRATTLGNELKFNVNGNDLDIGTQLVYSAEDLPPGATLDATKGEFKWNPNPGQLGDYTVKFTVSDGTLTAFKAVVISAKTSIAAPVITVDLTPSFPVIPGQKVVVNTLADSIADIASIQVKVDGSLVDTFKYNPSRNGGSFEFKSTQTGRHSLEITTTDVDGRSSKIDRVIKVKDVRDTLAPVVELGSGLNSAKLTANTQIIAKIADTNLDEWKLEIAELGTDNYRTLNSGNNPTVTSYELPVTSYQNGFYELRLTGTDISGRTSIATSQIEINTATKPAVTTQTRANGHLIPIVISN</sequence>
<dbReference type="InterPro" id="IPR006644">
    <property type="entry name" value="Cadg"/>
</dbReference>
<keyword evidence="1" id="KW-0732">Signal</keyword>
<dbReference type="GO" id="GO:0007156">
    <property type="term" value="P:homophilic cell adhesion via plasma membrane adhesion molecules"/>
    <property type="evidence" value="ECO:0007669"/>
    <property type="project" value="InterPro"/>
</dbReference>
<dbReference type="Proteomes" id="UP000238937">
    <property type="component" value="Unassembled WGS sequence"/>
</dbReference>
<evidence type="ECO:0000313" key="4">
    <source>
        <dbReference type="Proteomes" id="UP000238937"/>
    </source>
</evidence>
<dbReference type="Gene3D" id="2.60.40.1220">
    <property type="match status" value="1"/>
</dbReference>
<reference evidence="3 4" key="1">
    <citation type="submission" date="2018-03" db="EMBL/GenBank/DDBJ databases">
        <title>The ancient ancestry and fast evolution of plastids.</title>
        <authorList>
            <person name="Moore K.R."/>
            <person name="Magnabosco C."/>
            <person name="Momper L."/>
            <person name="Gold D.A."/>
            <person name="Bosak T."/>
            <person name="Fournier G.P."/>
        </authorList>
    </citation>
    <scope>NUCLEOTIDE SEQUENCE [LARGE SCALE GENOMIC DNA]</scope>
    <source>
        <strain evidence="3 4">CCALA 037</strain>
    </source>
</reference>
<dbReference type="Gene3D" id="2.60.40.10">
    <property type="entry name" value="Immunoglobulins"/>
    <property type="match status" value="9"/>
</dbReference>
<dbReference type="GO" id="GO:0005509">
    <property type="term" value="F:calcium ion binding"/>
    <property type="evidence" value="ECO:0007669"/>
    <property type="project" value="InterPro"/>
</dbReference>
<dbReference type="Gene3D" id="2.130.10.10">
    <property type="entry name" value="YVTN repeat-like/Quinoprotein amine dehydrogenase"/>
    <property type="match status" value="1"/>
</dbReference>
<organism evidence="3 4">
    <name type="scientific">Chamaesiphon polymorphus CCALA 037</name>
    <dbReference type="NCBI Taxonomy" id="2107692"/>
    <lineage>
        <taxon>Bacteria</taxon>
        <taxon>Bacillati</taxon>
        <taxon>Cyanobacteriota</taxon>
        <taxon>Cyanophyceae</taxon>
        <taxon>Gomontiellales</taxon>
        <taxon>Chamaesiphonaceae</taxon>
        <taxon>Chamaesiphon</taxon>
    </lineage>
</organism>
<protein>
    <recommendedName>
        <fullName evidence="2">Cadherin domain-containing protein</fullName>
    </recommendedName>
</protein>
<dbReference type="InterPro" id="IPR015943">
    <property type="entry name" value="WD40/YVTN_repeat-like_dom_sf"/>
</dbReference>
<dbReference type="GO" id="GO:0016020">
    <property type="term" value="C:membrane"/>
    <property type="evidence" value="ECO:0007669"/>
    <property type="project" value="InterPro"/>
</dbReference>
<dbReference type="InterPro" id="IPR014755">
    <property type="entry name" value="Cu-Rt/internalin_Ig-like"/>
</dbReference>
<dbReference type="EMBL" id="PVWO01000087">
    <property type="protein sequence ID" value="PSB57202.1"/>
    <property type="molecule type" value="Genomic_DNA"/>
</dbReference>
<dbReference type="Pfam" id="PF13205">
    <property type="entry name" value="Big_5"/>
    <property type="match status" value="1"/>
</dbReference>
<keyword evidence="4" id="KW-1185">Reference proteome</keyword>
<dbReference type="Pfam" id="PF05345">
    <property type="entry name" value="He_PIG"/>
    <property type="match status" value="8"/>
</dbReference>
<dbReference type="InterPro" id="IPR013783">
    <property type="entry name" value="Ig-like_fold"/>
</dbReference>
<dbReference type="InterPro" id="IPR032812">
    <property type="entry name" value="SbsA_Ig"/>
</dbReference>
<dbReference type="PROSITE" id="PS50268">
    <property type="entry name" value="CADHERIN_2"/>
    <property type="match status" value="1"/>
</dbReference>
<dbReference type="NCBIfam" id="NF012211">
    <property type="entry name" value="tand_rpt_95"/>
    <property type="match status" value="2"/>
</dbReference>
<feature type="domain" description="Cadherin" evidence="2">
    <location>
        <begin position="883"/>
        <end position="966"/>
    </location>
</feature>
<dbReference type="OrthoDB" id="568326at2"/>
<evidence type="ECO:0000259" key="2">
    <source>
        <dbReference type="PROSITE" id="PS50268"/>
    </source>
</evidence>
<dbReference type="SMART" id="SM00736">
    <property type="entry name" value="CADG"/>
    <property type="match status" value="5"/>
</dbReference>
<dbReference type="InterPro" id="IPR015919">
    <property type="entry name" value="Cadherin-like_sf"/>
</dbReference>
<evidence type="ECO:0000313" key="3">
    <source>
        <dbReference type="EMBL" id="PSB57202.1"/>
    </source>
</evidence>
<accession>A0A2T1GHL7</accession>
<proteinExistence type="predicted"/>
<dbReference type="InterPro" id="IPR002126">
    <property type="entry name" value="Cadherin-like_dom"/>
</dbReference>
<dbReference type="SUPFAM" id="SSF49313">
    <property type="entry name" value="Cadherin-like"/>
    <property type="match status" value="8"/>
</dbReference>